<dbReference type="SMART" id="SM01400">
    <property type="entry name" value="Pribosyltran_N"/>
    <property type="match status" value="1"/>
</dbReference>
<dbReference type="FunFam" id="3.40.50.2020:FF:000001">
    <property type="entry name" value="Ribose-phosphate pyrophosphokinase"/>
    <property type="match status" value="1"/>
</dbReference>
<evidence type="ECO:0000256" key="7">
    <source>
        <dbReference type="ARBA" id="ARBA00022840"/>
    </source>
</evidence>
<dbReference type="NCBIfam" id="NF002320">
    <property type="entry name" value="PRK01259.1"/>
    <property type="match status" value="1"/>
</dbReference>
<feature type="binding site" evidence="12">
    <location>
        <begin position="99"/>
        <end position="100"/>
    </location>
    <ligand>
        <name>ATP</name>
        <dbReference type="ChEBI" id="CHEBI:30616"/>
    </ligand>
</feature>
<dbReference type="OrthoDB" id="9777067at2"/>
<organism evidence="14 15">
    <name type="scientific">Halobacillus faecis</name>
    <dbReference type="NCBI Taxonomy" id="360184"/>
    <lineage>
        <taxon>Bacteria</taxon>
        <taxon>Bacillati</taxon>
        <taxon>Bacillota</taxon>
        <taxon>Bacilli</taxon>
        <taxon>Bacillales</taxon>
        <taxon>Bacillaceae</taxon>
        <taxon>Halobacillus</taxon>
    </lineage>
</organism>
<dbReference type="NCBIfam" id="TIGR01251">
    <property type="entry name" value="ribP_PPkin"/>
    <property type="match status" value="1"/>
</dbReference>
<name>A0A511WMF2_9BACI</name>
<dbReference type="PANTHER" id="PTHR10210">
    <property type="entry name" value="RIBOSE-PHOSPHATE DIPHOSPHOKINASE FAMILY MEMBER"/>
    <property type="match status" value="1"/>
</dbReference>
<keyword evidence="15" id="KW-1185">Reference proteome</keyword>
<dbReference type="InterPro" id="IPR029057">
    <property type="entry name" value="PRTase-like"/>
</dbReference>
<comment type="caution">
    <text evidence="14">The sequence shown here is derived from an EMBL/GenBank/DDBJ whole genome shotgun (WGS) entry which is preliminary data.</text>
</comment>
<evidence type="ECO:0000256" key="3">
    <source>
        <dbReference type="ARBA" id="ARBA00022723"/>
    </source>
</evidence>
<sequence>MDTQSQMKLFTLNSNEPLAQEISEILEVPIGKSKVVRFSDGEVQINIEESVRGDDIYLIQSTSQPVNEHVMEMLIMVDALKRASAKTINVVIPYYGYARQDRKARSREPITAKLIANLLEKAGADRVISLDLHAPQIQGFFNIPVDQLQGIPILGEYFNTKNIEDLVVVAPNTSGLNRVRKMANILDAPLAFIDKRKAEPGEPEIRDVVGDVEGKNVLIVDDMMDTADTVTVAADILHENGVNDIYACGTHAVLSDPAVIKIEQSPIKELVITNSIFQPEEKQIDKMTILSVAPLLSDALLRVQREDSVSVLFD</sequence>
<feature type="binding site" evidence="12">
    <location>
        <begin position="225"/>
        <end position="229"/>
    </location>
    <ligand>
        <name>D-ribose 5-phosphate</name>
        <dbReference type="ChEBI" id="CHEBI:78346"/>
    </ligand>
</feature>
<dbReference type="GO" id="GO:0004749">
    <property type="term" value="F:ribose phosphate diphosphokinase activity"/>
    <property type="evidence" value="ECO:0007669"/>
    <property type="project" value="UniProtKB-UniRule"/>
</dbReference>
<dbReference type="PANTHER" id="PTHR10210:SF41">
    <property type="entry name" value="RIBOSE-PHOSPHATE PYROPHOSPHOKINASE 1, CHLOROPLASTIC"/>
    <property type="match status" value="1"/>
</dbReference>
<comment type="caution">
    <text evidence="12">Lacks conserved residue(s) required for the propagation of feature annotation.</text>
</comment>
<dbReference type="CDD" id="cd06223">
    <property type="entry name" value="PRTases_typeI"/>
    <property type="match status" value="1"/>
</dbReference>
<keyword evidence="6 12" id="KW-0418">Kinase</keyword>
<reference evidence="14 15" key="1">
    <citation type="submission" date="2019-07" db="EMBL/GenBank/DDBJ databases">
        <title>Whole genome shotgun sequence of Halobacillus faecis NBRC 103569.</title>
        <authorList>
            <person name="Hosoyama A."/>
            <person name="Uohara A."/>
            <person name="Ohji S."/>
            <person name="Ichikawa N."/>
        </authorList>
    </citation>
    <scope>NUCLEOTIDE SEQUENCE [LARGE SCALE GENOMIC DNA]</scope>
    <source>
        <strain evidence="14 15">NBRC 103569</strain>
    </source>
</reference>
<dbReference type="EMBL" id="BJYD01000004">
    <property type="protein sequence ID" value="GEN52237.1"/>
    <property type="molecule type" value="Genomic_DNA"/>
</dbReference>
<dbReference type="HAMAP" id="MF_00583_B">
    <property type="entry name" value="RibP_PPkinase_B"/>
    <property type="match status" value="1"/>
</dbReference>
<dbReference type="Gene3D" id="3.40.50.2020">
    <property type="match status" value="2"/>
</dbReference>
<dbReference type="UniPathway" id="UPA00087">
    <property type="reaction ID" value="UER00172"/>
</dbReference>
<comment type="subunit">
    <text evidence="12">Homohexamer.</text>
</comment>
<feature type="binding site" evidence="12">
    <location>
        <position position="133"/>
    </location>
    <ligand>
        <name>Mg(2+)</name>
        <dbReference type="ChEBI" id="CHEBI:18420"/>
    </ligand>
</feature>
<gene>
    <name evidence="14" type="primary">prs_1</name>
    <name evidence="12" type="synonym">prs</name>
    <name evidence="14" type="ORF">HFA01_04990</name>
</gene>
<dbReference type="Pfam" id="PF14572">
    <property type="entry name" value="Pribosyl_synth"/>
    <property type="match status" value="1"/>
</dbReference>
<keyword evidence="12" id="KW-0963">Cytoplasm</keyword>
<dbReference type="Proteomes" id="UP000321886">
    <property type="component" value="Unassembled WGS sequence"/>
</dbReference>
<proteinExistence type="inferred from homology"/>
<dbReference type="InterPro" id="IPR000842">
    <property type="entry name" value="PRib_PP_synth_CS"/>
</dbReference>
<comment type="subcellular location">
    <subcellularLocation>
        <location evidence="12">Cytoplasm</location>
    </subcellularLocation>
</comment>
<keyword evidence="3 12" id="KW-0479">Metal-binding</keyword>
<dbReference type="RefSeq" id="WP_146812992.1">
    <property type="nucleotide sequence ID" value="NZ_BJYD01000004.1"/>
</dbReference>
<dbReference type="GO" id="GO:0005737">
    <property type="term" value="C:cytoplasm"/>
    <property type="evidence" value="ECO:0007669"/>
    <property type="project" value="UniProtKB-SubCell"/>
</dbReference>
<dbReference type="Pfam" id="PF13793">
    <property type="entry name" value="Pribosyltran_N"/>
    <property type="match status" value="1"/>
</dbReference>
<evidence type="ECO:0000256" key="12">
    <source>
        <dbReference type="HAMAP-Rule" id="MF_00583"/>
    </source>
</evidence>
<evidence type="ECO:0000256" key="5">
    <source>
        <dbReference type="ARBA" id="ARBA00022741"/>
    </source>
</evidence>
<dbReference type="GO" id="GO:0009156">
    <property type="term" value="P:ribonucleoside monophosphate biosynthetic process"/>
    <property type="evidence" value="ECO:0007669"/>
    <property type="project" value="InterPro"/>
</dbReference>
<evidence type="ECO:0000256" key="1">
    <source>
        <dbReference type="ARBA" id="ARBA00004996"/>
    </source>
</evidence>
<evidence type="ECO:0000256" key="10">
    <source>
        <dbReference type="ARBA" id="ARBA00054914"/>
    </source>
</evidence>
<protein>
    <recommendedName>
        <fullName evidence="12">Ribose-phosphate pyrophosphokinase</fullName>
        <shortName evidence="12">RPPK</shortName>
        <ecNumber evidence="12">2.7.6.1</ecNumber>
    </recommendedName>
    <alternativeName>
        <fullName evidence="12">5-phospho-D-ribosyl alpha-1-diphosphate synthase</fullName>
    </alternativeName>
    <alternativeName>
        <fullName evidence="12">Phosphoribosyl diphosphate synthase</fullName>
    </alternativeName>
    <alternativeName>
        <fullName evidence="12">Phosphoribosyl pyrophosphate synthase</fullName>
        <shortName evidence="12">P-Rib-PP synthase</shortName>
        <shortName evidence="12">PRPP synthase</shortName>
        <shortName evidence="12">PRPPase</shortName>
    </alternativeName>
</protein>
<dbReference type="SUPFAM" id="SSF53271">
    <property type="entry name" value="PRTase-like"/>
    <property type="match status" value="1"/>
</dbReference>
<dbReference type="PROSITE" id="PS00114">
    <property type="entry name" value="PRPP_SYNTHASE"/>
    <property type="match status" value="1"/>
</dbReference>
<dbReference type="GO" id="GO:0006164">
    <property type="term" value="P:purine nucleotide biosynthetic process"/>
    <property type="evidence" value="ECO:0007669"/>
    <property type="project" value="TreeGrafter"/>
</dbReference>
<evidence type="ECO:0000313" key="14">
    <source>
        <dbReference type="EMBL" id="GEN52237.1"/>
    </source>
</evidence>
<evidence type="ECO:0000256" key="4">
    <source>
        <dbReference type="ARBA" id="ARBA00022727"/>
    </source>
</evidence>
<keyword evidence="7 12" id="KW-0067">ATP-binding</keyword>
<keyword evidence="4 12" id="KW-0545">Nucleotide biosynthesis</keyword>
<dbReference type="GO" id="GO:0000287">
    <property type="term" value="F:magnesium ion binding"/>
    <property type="evidence" value="ECO:0007669"/>
    <property type="project" value="UniProtKB-UniRule"/>
</dbReference>
<evidence type="ECO:0000313" key="15">
    <source>
        <dbReference type="Proteomes" id="UP000321886"/>
    </source>
</evidence>
<dbReference type="InterPro" id="IPR037515">
    <property type="entry name" value="Rib-P_diPkinase_bac"/>
</dbReference>
<evidence type="ECO:0000256" key="6">
    <source>
        <dbReference type="ARBA" id="ARBA00022777"/>
    </source>
</evidence>
<feature type="binding site" evidence="12">
    <location>
        <begin position="40"/>
        <end position="42"/>
    </location>
    <ligand>
        <name>ATP</name>
        <dbReference type="ChEBI" id="CHEBI:30616"/>
    </ligand>
</feature>
<accession>A0A511WMF2</accession>
<dbReference type="EC" id="2.7.6.1" evidence="12"/>
<dbReference type="GO" id="GO:0002189">
    <property type="term" value="C:ribose phosphate diphosphokinase complex"/>
    <property type="evidence" value="ECO:0007669"/>
    <property type="project" value="TreeGrafter"/>
</dbReference>
<feature type="active site" evidence="12">
    <location>
        <position position="195"/>
    </location>
</feature>
<comment type="pathway">
    <text evidence="1 12">Metabolic intermediate biosynthesis; 5-phospho-alpha-D-ribose 1-diphosphate biosynthesis; 5-phospho-alpha-D-ribose 1-diphosphate from D-ribose 5-phosphate (route I): step 1/1.</text>
</comment>
<evidence type="ECO:0000256" key="11">
    <source>
        <dbReference type="ARBA" id="ARBA00061444"/>
    </source>
</evidence>
<dbReference type="InterPro" id="IPR029099">
    <property type="entry name" value="Pribosyltran_N"/>
</dbReference>
<dbReference type="AlphaFoldDB" id="A0A511WMF2"/>
<comment type="catalytic activity">
    <reaction evidence="9 12">
        <text>D-ribose 5-phosphate + ATP = 5-phospho-alpha-D-ribose 1-diphosphate + AMP + H(+)</text>
        <dbReference type="Rhea" id="RHEA:15609"/>
        <dbReference type="ChEBI" id="CHEBI:15378"/>
        <dbReference type="ChEBI" id="CHEBI:30616"/>
        <dbReference type="ChEBI" id="CHEBI:58017"/>
        <dbReference type="ChEBI" id="CHEBI:78346"/>
        <dbReference type="ChEBI" id="CHEBI:456215"/>
        <dbReference type="EC" id="2.7.6.1"/>
    </reaction>
</comment>
<evidence type="ECO:0000256" key="9">
    <source>
        <dbReference type="ARBA" id="ARBA00049535"/>
    </source>
</evidence>
<keyword evidence="8 12" id="KW-0460">Magnesium</keyword>
<dbReference type="GO" id="GO:0016301">
    <property type="term" value="F:kinase activity"/>
    <property type="evidence" value="ECO:0007669"/>
    <property type="project" value="UniProtKB-KW"/>
</dbReference>
<keyword evidence="2 12" id="KW-0808">Transferase</keyword>
<comment type="cofactor">
    <cofactor evidence="12">
        <name>Mg(2+)</name>
        <dbReference type="ChEBI" id="CHEBI:18420"/>
    </cofactor>
    <text evidence="12">Binds 1 Mg(2+) ion per subunit.</text>
</comment>
<comment type="function">
    <text evidence="10 12">Involved in the biosynthesis of the central metabolite phospho-alpha-D-ribosyl-1-pyrophosphate (PRPP) via the transfer of pyrophosphoryl group from ATP to 1-hydroxyl of ribose-5-phosphate (Rib-5-P).</text>
</comment>
<feature type="binding site" evidence="12">
    <location>
        <position position="221"/>
    </location>
    <ligand>
        <name>D-ribose 5-phosphate</name>
        <dbReference type="ChEBI" id="CHEBI:78346"/>
    </ligand>
</feature>
<dbReference type="InterPro" id="IPR005946">
    <property type="entry name" value="Rib-P_diPkinase"/>
</dbReference>
<evidence type="ECO:0000256" key="2">
    <source>
        <dbReference type="ARBA" id="ARBA00022679"/>
    </source>
</evidence>
<feature type="domain" description="Ribose-phosphate pyrophosphokinase N-terminal" evidence="13">
    <location>
        <begin position="7"/>
        <end position="123"/>
    </location>
</feature>
<evidence type="ECO:0000259" key="13">
    <source>
        <dbReference type="Pfam" id="PF13793"/>
    </source>
</evidence>
<dbReference type="GO" id="GO:0006015">
    <property type="term" value="P:5-phosphoribose 1-diphosphate biosynthetic process"/>
    <property type="evidence" value="ECO:0007669"/>
    <property type="project" value="UniProtKB-UniRule"/>
</dbReference>
<comment type="similarity">
    <text evidence="11 12">Belongs to the ribose-phosphate pyrophosphokinase family. Class I subfamily.</text>
</comment>
<evidence type="ECO:0000256" key="8">
    <source>
        <dbReference type="ARBA" id="ARBA00022842"/>
    </source>
</evidence>
<dbReference type="GO" id="GO:0005524">
    <property type="term" value="F:ATP binding"/>
    <property type="evidence" value="ECO:0007669"/>
    <property type="project" value="UniProtKB-KW"/>
</dbReference>
<dbReference type="InterPro" id="IPR000836">
    <property type="entry name" value="PRTase_dom"/>
</dbReference>
<keyword evidence="5 12" id="KW-0547">Nucleotide-binding</keyword>